<dbReference type="PROSITE" id="PS51310">
    <property type="entry name" value="VPS28_C"/>
    <property type="match status" value="1"/>
</dbReference>
<accession>A4RRM3</accession>
<dbReference type="KEGG" id="olu:OSTLU_29067"/>
<dbReference type="InterPro" id="IPR038358">
    <property type="entry name" value="VPS28_N_sf"/>
</dbReference>
<evidence type="ECO:0000256" key="4">
    <source>
        <dbReference type="ARBA" id="ARBA00022927"/>
    </source>
</evidence>
<comment type="subcellular location">
    <subcellularLocation>
        <location evidence="1">Endosome</location>
    </subcellularLocation>
</comment>
<dbReference type="GeneID" id="4999724"/>
<evidence type="ECO:0000259" key="8">
    <source>
        <dbReference type="PROSITE" id="PS51313"/>
    </source>
</evidence>
<keyword evidence="2 5" id="KW-0813">Transport</keyword>
<dbReference type="InterPro" id="IPR017899">
    <property type="entry name" value="VPS28_C"/>
</dbReference>
<dbReference type="InterPro" id="IPR037206">
    <property type="entry name" value="VPS28_C_sf"/>
</dbReference>
<sequence length="218" mass="24382">MPPARDVADGECVRLWRTTDERKRYDDFATLYALARALEKLERAYVRSSVDAKAYERACVDLTSKFKTLRSVLRDSVPDLDRFLETYGARVPAARRRLEAGVPATAEHGGAARGTEAEGRAEARAVADATHCFIGVMDTVKLDMRAKDQVAPALGDLLLALCKVSRLPNDFEGTKCVRKWVLRLDEMRASEVLEEEETREFLYEIENAYSTFLASLGG</sequence>
<dbReference type="OMA" id="CDEFPTV"/>
<proteinExistence type="inferred from homology"/>
<dbReference type="SUPFAM" id="SSF140427">
    <property type="entry name" value="VPS28 C-terminal domain-like"/>
    <property type="match status" value="1"/>
</dbReference>
<dbReference type="PROSITE" id="PS51313">
    <property type="entry name" value="VPS28_N"/>
    <property type="match status" value="1"/>
</dbReference>
<comment type="function">
    <text evidence="5">Component of the ESCRT-I complex (endosomal sorting complex required for transport I), a regulator of vesicular trafficking process.</text>
</comment>
<organism evidence="9 10">
    <name type="scientific">Ostreococcus lucimarinus (strain CCE9901)</name>
    <dbReference type="NCBI Taxonomy" id="436017"/>
    <lineage>
        <taxon>Eukaryota</taxon>
        <taxon>Viridiplantae</taxon>
        <taxon>Chlorophyta</taxon>
        <taxon>Mamiellophyceae</taxon>
        <taxon>Mamiellales</taxon>
        <taxon>Bathycoccaceae</taxon>
        <taxon>Ostreococcus</taxon>
    </lineage>
</organism>
<protein>
    <recommendedName>
        <fullName evidence="5">Vacuolar protein sorting-associated protein 28 homolog</fullName>
    </recommendedName>
</protein>
<dbReference type="GO" id="GO:0000813">
    <property type="term" value="C:ESCRT I complex"/>
    <property type="evidence" value="ECO:0007669"/>
    <property type="project" value="UniProtKB-UniRule"/>
</dbReference>
<evidence type="ECO:0000313" key="9">
    <source>
        <dbReference type="EMBL" id="ABO93886.1"/>
    </source>
</evidence>
<dbReference type="RefSeq" id="XP_001415594.1">
    <property type="nucleotide sequence ID" value="XM_001415557.1"/>
</dbReference>
<dbReference type="EMBL" id="CP000581">
    <property type="protein sequence ID" value="ABO93886.1"/>
    <property type="molecule type" value="Genomic_DNA"/>
</dbReference>
<reference evidence="9 10" key="1">
    <citation type="journal article" date="2007" name="Proc. Natl. Acad. Sci. U.S.A.">
        <title>The tiny eukaryote Ostreococcus provides genomic insights into the paradox of plankton speciation.</title>
        <authorList>
            <person name="Palenik B."/>
            <person name="Grimwood J."/>
            <person name="Aerts A."/>
            <person name="Rouze P."/>
            <person name="Salamov A."/>
            <person name="Putnam N."/>
            <person name="Dupont C."/>
            <person name="Jorgensen R."/>
            <person name="Derelle E."/>
            <person name="Rombauts S."/>
            <person name="Zhou K."/>
            <person name="Otillar R."/>
            <person name="Merchant S.S."/>
            <person name="Podell S."/>
            <person name="Gaasterland T."/>
            <person name="Napoli C."/>
            <person name="Gendler K."/>
            <person name="Manuell A."/>
            <person name="Tai V."/>
            <person name="Vallon O."/>
            <person name="Piganeau G."/>
            <person name="Jancek S."/>
            <person name="Heijde M."/>
            <person name="Jabbari K."/>
            <person name="Bowler C."/>
            <person name="Lohr M."/>
            <person name="Robbens S."/>
            <person name="Werner G."/>
            <person name="Dubchak I."/>
            <person name="Pazour G.J."/>
            <person name="Ren Q."/>
            <person name="Paulsen I."/>
            <person name="Delwiche C."/>
            <person name="Schmutz J."/>
            <person name="Rokhsar D."/>
            <person name="Van de Peer Y."/>
            <person name="Moreau H."/>
            <person name="Grigoriev I.V."/>
        </authorList>
    </citation>
    <scope>NUCLEOTIDE SEQUENCE [LARGE SCALE GENOMIC DNA]</scope>
    <source>
        <strain evidence="9 10">CCE9901</strain>
    </source>
</reference>
<evidence type="ECO:0000256" key="1">
    <source>
        <dbReference type="ARBA" id="ARBA00004177"/>
    </source>
</evidence>
<evidence type="ECO:0000256" key="2">
    <source>
        <dbReference type="ARBA" id="ARBA00022448"/>
    </source>
</evidence>
<dbReference type="HOGENOM" id="CLU_076417_1_0_1"/>
<dbReference type="OrthoDB" id="2671at2759"/>
<keyword evidence="3 5" id="KW-0967">Endosome</keyword>
<dbReference type="PANTHER" id="PTHR12937">
    <property type="entry name" value="VACUOLAR PROTEIN SORTING 28, ISOFORM 2 VPS28"/>
    <property type="match status" value="1"/>
</dbReference>
<dbReference type="Pfam" id="PF03997">
    <property type="entry name" value="VPS28"/>
    <property type="match status" value="1"/>
</dbReference>
<dbReference type="Gramene" id="ABO93886">
    <property type="protein sequence ID" value="ABO93886"/>
    <property type="gene ID" value="OSTLU_29067"/>
</dbReference>
<dbReference type="PIRSF" id="PIRSF017535">
    <property type="entry name" value="VPS28"/>
    <property type="match status" value="1"/>
</dbReference>
<name>A4RRM3_OSTLU</name>
<dbReference type="AlphaFoldDB" id="A4RRM3"/>
<dbReference type="eggNOG" id="KOG3284">
    <property type="taxonomic scope" value="Eukaryota"/>
</dbReference>
<dbReference type="InterPro" id="IPR017898">
    <property type="entry name" value="VPS28_N"/>
</dbReference>
<keyword evidence="4 5" id="KW-0653">Protein transport</keyword>
<dbReference type="Gene3D" id="1.20.120.1130">
    <property type="match status" value="1"/>
</dbReference>
<dbReference type="InterPro" id="IPR037202">
    <property type="entry name" value="ESCRT_assembly_dom"/>
</dbReference>
<dbReference type="PANTHER" id="PTHR12937:SF0">
    <property type="entry name" value="VACUOLAR PROTEIN SORTING-ASSOCIATED PROTEIN 28 HOMOLOG"/>
    <property type="match status" value="1"/>
</dbReference>
<evidence type="ECO:0000256" key="6">
    <source>
        <dbReference type="PROSITE-ProRule" id="PRU00642"/>
    </source>
</evidence>
<feature type="domain" description="VPS28 N-terminal" evidence="8">
    <location>
        <begin position="1"/>
        <end position="108"/>
    </location>
</feature>
<dbReference type="InterPro" id="IPR007143">
    <property type="entry name" value="Vps28"/>
</dbReference>
<gene>
    <name evidence="9" type="ORF">OSTLU_29067</name>
</gene>
<evidence type="ECO:0000256" key="3">
    <source>
        <dbReference type="ARBA" id="ARBA00022753"/>
    </source>
</evidence>
<dbReference type="GO" id="GO:0043328">
    <property type="term" value="P:protein transport to vacuole involved in ubiquitin-dependent protein catabolic process via the multivesicular body sorting pathway"/>
    <property type="evidence" value="ECO:0007669"/>
    <property type="project" value="TreeGrafter"/>
</dbReference>
<evidence type="ECO:0000256" key="5">
    <source>
        <dbReference type="PIRNR" id="PIRNR017535"/>
    </source>
</evidence>
<dbReference type="GO" id="GO:0044877">
    <property type="term" value="F:protein-containing complex binding"/>
    <property type="evidence" value="ECO:0007669"/>
    <property type="project" value="TreeGrafter"/>
</dbReference>
<dbReference type="Proteomes" id="UP000001568">
    <property type="component" value="Chromosome 1"/>
</dbReference>
<dbReference type="STRING" id="436017.A4RRM3"/>
<keyword evidence="10" id="KW-1185">Reference proteome</keyword>
<feature type="domain" description="VPS28 C-terminal" evidence="7">
    <location>
        <begin position="121"/>
        <end position="217"/>
    </location>
</feature>
<dbReference type="Gene3D" id="1.20.1440.200">
    <property type="match status" value="1"/>
</dbReference>
<evidence type="ECO:0000259" key="7">
    <source>
        <dbReference type="PROSITE" id="PS51310"/>
    </source>
</evidence>
<evidence type="ECO:0000313" key="10">
    <source>
        <dbReference type="Proteomes" id="UP000001568"/>
    </source>
</evidence>
<comment type="similarity">
    <text evidence="5 6">Belongs to the VPS28 family.</text>
</comment>
<dbReference type="SUPFAM" id="SSF140111">
    <property type="entry name" value="Endosomal sorting complex assembly domain"/>
    <property type="match status" value="1"/>
</dbReference>